<gene>
    <name evidence="2" type="ORF">ACFFTR_37525</name>
</gene>
<feature type="domain" description="Glyoxalase-like" evidence="1">
    <location>
        <begin position="7"/>
        <end position="104"/>
    </location>
</feature>
<protein>
    <submittedName>
        <fullName evidence="2">VOC family protein</fullName>
    </submittedName>
</protein>
<evidence type="ECO:0000313" key="2">
    <source>
        <dbReference type="EMBL" id="MFB9448820.1"/>
    </source>
</evidence>
<evidence type="ECO:0000259" key="1">
    <source>
        <dbReference type="Pfam" id="PF18029"/>
    </source>
</evidence>
<reference evidence="2 3" key="1">
    <citation type="submission" date="2024-09" db="EMBL/GenBank/DDBJ databases">
        <authorList>
            <person name="Sun Q."/>
            <person name="Mori K."/>
        </authorList>
    </citation>
    <scope>NUCLEOTIDE SEQUENCE [LARGE SCALE GENOMIC DNA]</scope>
    <source>
        <strain evidence="2 3">JCM 3307</strain>
    </source>
</reference>
<dbReference type="PANTHER" id="PTHR35908:SF1">
    <property type="entry name" value="CONSERVED PROTEIN"/>
    <property type="match status" value="1"/>
</dbReference>
<dbReference type="PANTHER" id="PTHR35908">
    <property type="entry name" value="HYPOTHETICAL FUSION PROTEIN"/>
    <property type="match status" value="1"/>
</dbReference>
<sequence>MIGTVSAVVLDTTGHRALAAFYRDLTGWAPAGDTATRTALHAPDGWTVAFRSVDAARPHRGHLDIRVPELEPALERAVALGGTPVRRFERWITVADPAGNPFDLNWQPNLTHYDLLGPVLDCPDPWRLSVFYTGLLGKPLTYNGDDGFAMIGETGAQPITFQRSATYHPHPGQLHLEIAVDDLAAAAAAAESLGATQDAGRWLDPTGRPFTLRG</sequence>
<comment type="caution">
    <text evidence="2">The sequence shown here is derived from an EMBL/GenBank/DDBJ whole genome shotgun (WGS) entry which is preliminary data.</text>
</comment>
<dbReference type="Pfam" id="PF18029">
    <property type="entry name" value="Glyoxalase_6"/>
    <property type="match status" value="2"/>
</dbReference>
<dbReference type="SUPFAM" id="SSF54593">
    <property type="entry name" value="Glyoxalase/Bleomycin resistance protein/Dihydroxybiphenyl dioxygenase"/>
    <property type="match status" value="1"/>
</dbReference>
<dbReference type="Gene3D" id="3.10.180.10">
    <property type="entry name" value="2,3-Dihydroxybiphenyl 1,2-Dioxygenase, domain 1"/>
    <property type="match status" value="2"/>
</dbReference>
<evidence type="ECO:0000313" key="3">
    <source>
        <dbReference type="Proteomes" id="UP001589608"/>
    </source>
</evidence>
<keyword evidence="3" id="KW-1185">Reference proteome</keyword>
<dbReference type="EMBL" id="JBHMCA010000060">
    <property type="protein sequence ID" value="MFB9448820.1"/>
    <property type="molecule type" value="Genomic_DNA"/>
</dbReference>
<dbReference type="RefSeq" id="WP_223094021.1">
    <property type="nucleotide sequence ID" value="NZ_CP061913.1"/>
</dbReference>
<accession>A0ABV5MIY0</accession>
<dbReference type="Proteomes" id="UP001589608">
    <property type="component" value="Unassembled WGS sequence"/>
</dbReference>
<dbReference type="InterPro" id="IPR041581">
    <property type="entry name" value="Glyoxalase_6"/>
</dbReference>
<dbReference type="InterPro" id="IPR029068">
    <property type="entry name" value="Glyas_Bleomycin-R_OHBP_Dase"/>
</dbReference>
<organism evidence="2 3">
    <name type="scientific">Dactylosporangium vinaceum</name>
    <dbReference type="NCBI Taxonomy" id="53362"/>
    <lineage>
        <taxon>Bacteria</taxon>
        <taxon>Bacillati</taxon>
        <taxon>Actinomycetota</taxon>
        <taxon>Actinomycetes</taxon>
        <taxon>Micromonosporales</taxon>
        <taxon>Micromonosporaceae</taxon>
        <taxon>Dactylosporangium</taxon>
    </lineage>
</organism>
<feature type="domain" description="Glyoxalase-like" evidence="1">
    <location>
        <begin position="119"/>
        <end position="212"/>
    </location>
</feature>
<name>A0ABV5MIY0_9ACTN</name>
<proteinExistence type="predicted"/>